<gene>
    <name evidence="10" type="ORF">A3D53_02000</name>
</gene>
<comment type="caution">
    <text evidence="10">The sequence shown here is derived from an EMBL/GenBank/DDBJ whole genome shotgun (WGS) entry which is preliminary data.</text>
</comment>
<dbReference type="NCBIfam" id="TIGR02495">
    <property type="entry name" value="NrdG2"/>
    <property type="match status" value="1"/>
</dbReference>
<reference evidence="10 11" key="1">
    <citation type="journal article" date="2016" name="Nat. Commun.">
        <title>Thousands of microbial genomes shed light on interconnected biogeochemical processes in an aquifer system.</title>
        <authorList>
            <person name="Anantharaman K."/>
            <person name="Brown C.T."/>
            <person name="Hug L.A."/>
            <person name="Sharon I."/>
            <person name="Castelle C.J."/>
            <person name="Probst A.J."/>
            <person name="Thomas B.C."/>
            <person name="Singh A."/>
            <person name="Wilkins M.J."/>
            <person name="Karaoz U."/>
            <person name="Brodie E.L."/>
            <person name="Williams K.H."/>
            <person name="Hubbard S.S."/>
            <person name="Banfield J.F."/>
        </authorList>
    </citation>
    <scope>NUCLEOTIDE SEQUENCE [LARGE SCALE GENOMIC DNA]</scope>
</reference>
<dbReference type="InterPro" id="IPR058240">
    <property type="entry name" value="rSAM_sf"/>
</dbReference>
<evidence type="ECO:0000259" key="9">
    <source>
        <dbReference type="PROSITE" id="PS51918"/>
    </source>
</evidence>
<keyword evidence="3" id="KW-0004">4Fe-4S</keyword>
<dbReference type="PROSITE" id="PS01087">
    <property type="entry name" value="RADICAL_ACTIVATING"/>
    <property type="match status" value="1"/>
</dbReference>
<evidence type="ECO:0000256" key="7">
    <source>
        <dbReference type="ARBA" id="ARBA00023004"/>
    </source>
</evidence>
<dbReference type="InterPro" id="IPR012840">
    <property type="entry name" value="NrdG2"/>
</dbReference>
<sequence length="233" mass="26842">MLISGIQPFTLLDYPNKTSCIVFVPGCNFRCGYCHNPEFVLPERLKLLQKDFINEDALFNFLLQRRELLDGVVISGGEPTLAPDLIPFMQKIRRLGFSIKLDTNGNRPEIISKALEERVVDYIAMDVKASLEGYRDLVGPLIRPDNIQKSIELIKNSSVHYEFRSTLLKEVHSAIMLEKMANLIKGARHWFLQKFRPENTLSPLFANYNSFSDQELADIAEHFRDRVNRISIR</sequence>
<evidence type="ECO:0000256" key="6">
    <source>
        <dbReference type="ARBA" id="ARBA00023002"/>
    </source>
</evidence>
<evidence type="ECO:0000256" key="5">
    <source>
        <dbReference type="ARBA" id="ARBA00022723"/>
    </source>
</evidence>
<dbReference type="AlphaFoldDB" id="A0A1F6M9I6"/>
<dbReference type="SUPFAM" id="SSF102114">
    <property type="entry name" value="Radical SAM enzymes"/>
    <property type="match status" value="1"/>
</dbReference>
<dbReference type="SFLD" id="SFLDS00029">
    <property type="entry name" value="Radical_SAM"/>
    <property type="match status" value="1"/>
</dbReference>
<dbReference type="GO" id="GO:0051539">
    <property type="term" value="F:4 iron, 4 sulfur cluster binding"/>
    <property type="evidence" value="ECO:0007669"/>
    <property type="project" value="UniProtKB-KW"/>
</dbReference>
<dbReference type="PROSITE" id="PS51918">
    <property type="entry name" value="RADICAL_SAM"/>
    <property type="match status" value="1"/>
</dbReference>
<dbReference type="Gene3D" id="3.20.20.70">
    <property type="entry name" value="Aldolase class I"/>
    <property type="match status" value="1"/>
</dbReference>
<dbReference type="GO" id="GO:0046872">
    <property type="term" value="F:metal ion binding"/>
    <property type="evidence" value="ECO:0007669"/>
    <property type="project" value="UniProtKB-KW"/>
</dbReference>
<evidence type="ECO:0000313" key="10">
    <source>
        <dbReference type="EMBL" id="OGH68281.1"/>
    </source>
</evidence>
<dbReference type="InterPro" id="IPR034457">
    <property type="entry name" value="Organic_radical-activating"/>
</dbReference>
<dbReference type="CDD" id="cd01335">
    <property type="entry name" value="Radical_SAM"/>
    <property type="match status" value="1"/>
</dbReference>
<protein>
    <submittedName>
        <fullName evidence="10">Anaerobic ribonucleoside-triphosphate reductase activating protein</fullName>
    </submittedName>
</protein>
<dbReference type="InterPro" id="IPR013785">
    <property type="entry name" value="Aldolase_TIM"/>
</dbReference>
<evidence type="ECO:0000256" key="1">
    <source>
        <dbReference type="ARBA" id="ARBA00001966"/>
    </source>
</evidence>
<dbReference type="GO" id="GO:0016491">
    <property type="term" value="F:oxidoreductase activity"/>
    <property type="evidence" value="ECO:0007669"/>
    <property type="project" value="UniProtKB-KW"/>
</dbReference>
<dbReference type="Proteomes" id="UP000176413">
    <property type="component" value="Unassembled WGS sequence"/>
</dbReference>
<comment type="cofactor">
    <cofactor evidence="1">
        <name>[4Fe-4S] cluster</name>
        <dbReference type="ChEBI" id="CHEBI:49883"/>
    </cofactor>
</comment>
<evidence type="ECO:0000256" key="3">
    <source>
        <dbReference type="ARBA" id="ARBA00022485"/>
    </source>
</evidence>
<dbReference type="InterPro" id="IPR001989">
    <property type="entry name" value="Radical_activat_CS"/>
</dbReference>
<name>A0A1F6M9I6_9BACT</name>
<evidence type="ECO:0000256" key="2">
    <source>
        <dbReference type="ARBA" id="ARBA00009777"/>
    </source>
</evidence>
<feature type="domain" description="Radical SAM core" evidence="9">
    <location>
        <begin position="13"/>
        <end position="233"/>
    </location>
</feature>
<organism evidence="10 11">
    <name type="scientific">Candidatus Magasanikbacteria bacterium RIFCSPHIGHO2_02_FULL_45_10</name>
    <dbReference type="NCBI Taxonomy" id="1798679"/>
    <lineage>
        <taxon>Bacteria</taxon>
        <taxon>Candidatus Magasanikiibacteriota</taxon>
    </lineage>
</organism>
<evidence type="ECO:0000256" key="4">
    <source>
        <dbReference type="ARBA" id="ARBA00022691"/>
    </source>
</evidence>
<keyword evidence="6" id="KW-0560">Oxidoreductase</keyword>
<comment type="similarity">
    <text evidence="2">Belongs to the organic radical-activating enzymes family.</text>
</comment>
<keyword evidence="7" id="KW-0408">Iron</keyword>
<dbReference type="InterPro" id="IPR007197">
    <property type="entry name" value="rSAM"/>
</dbReference>
<keyword evidence="5" id="KW-0479">Metal-binding</keyword>
<dbReference type="PANTHER" id="PTHR30352">
    <property type="entry name" value="PYRUVATE FORMATE-LYASE-ACTIVATING ENZYME"/>
    <property type="match status" value="1"/>
</dbReference>
<keyword evidence="4" id="KW-0949">S-adenosyl-L-methionine</keyword>
<dbReference type="SFLD" id="SFLDG01094">
    <property type="entry name" value="Uncharacterised_Radical_SAM_Su"/>
    <property type="match status" value="1"/>
</dbReference>
<dbReference type="Pfam" id="PF04055">
    <property type="entry name" value="Radical_SAM"/>
    <property type="match status" value="1"/>
</dbReference>
<dbReference type="EMBL" id="MFQA01000051">
    <property type="protein sequence ID" value="OGH68281.1"/>
    <property type="molecule type" value="Genomic_DNA"/>
</dbReference>
<keyword evidence="8" id="KW-0411">Iron-sulfur</keyword>
<evidence type="ECO:0000313" key="11">
    <source>
        <dbReference type="Proteomes" id="UP000176413"/>
    </source>
</evidence>
<evidence type="ECO:0000256" key="8">
    <source>
        <dbReference type="ARBA" id="ARBA00023014"/>
    </source>
</evidence>
<proteinExistence type="inferred from homology"/>
<dbReference type="PANTHER" id="PTHR30352:SF13">
    <property type="entry name" value="GLYCYL-RADICAL ENZYME ACTIVATING ENZYME YJJW-RELATED"/>
    <property type="match status" value="1"/>
</dbReference>
<accession>A0A1F6M9I6</accession>